<feature type="transmembrane region" description="Helical" evidence="1">
    <location>
        <begin position="133"/>
        <end position="153"/>
    </location>
</feature>
<dbReference type="OMA" id="HAFSENW"/>
<protein>
    <recommendedName>
        <fullName evidence="5">GOLD domain-containing protein</fullName>
    </recommendedName>
</protein>
<keyword evidence="1" id="KW-1133">Transmembrane helix</keyword>
<dbReference type="RefSeq" id="XP_007604697.1">
    <property type="nucleotide sequence ID" value="XM_007604635.1"/>
</dbReference>
<organism evidence="3 4">
    <name type="scientific">Vittaforma corneae (strain ATCC 50505)</name>
    <name type="common">Microsporidian parasite</name>
    <name type="synonym">Nosema corneum</name>
    <dbReference type="NCBI Taxonomy" id="993615"/>
    <lineage>
        <taxon>Eukaryota</taxon>
        <taxon>Fungi</taxon>
        <taxon>Fungi incertae sedis</taxon>
        <taxon>Microsporidia</taxon>
        <taxon>Nosematidae</taxon>
        <taxon>Vittaforma</taxon>
    </lineage>
</organism>
<keyword evidence="4" id="KW-1185">Reference proteome</keyword>
<dbReference type="HOGENOM" id="CLU_1620325_0_0_1"/>
<gene>
    <name evidence="3" type="ORF">VICG_01251</name>
</gene>
<dbReference type="EMBL" id="JH370139">
    <property type="protein sequence ID" value="ELA41747.1"/>
    <property type="molecule type" value="Genomic_DNA"/>
</dbReference>
<evidence type="ECO:0000256" key="2">
    <source>
        <dbReference type="SAM" id="SignalP"/>
    </source>
</evidence>
<dbReference type="AlphaFoldDB" id="L2GN64"/>
<dbReference type="GeneID" id="19881962"/>
<dbReference type="InParanoid" id="L2GN64"/>
<proteinExistence type="predicted"/>
<sequence length="164" mass="18439">MLLQLLALLNLISTKELTQFLVFGKDETGHFCDFSLTPAEAVSEVTIFEVIDDKNDQAVARVRLTPVGSPQSNGYSRIEIPEDLAVEGTTYSFQYTFEEGGHAFSENWTYDADRKQFALSSAVKKKFWKDLRFQIAMGITGVLGLIGLSTALYRKRRKSMSILQ</sequence>
<evidence type="ECO:0000256" key="1">
    <source>
        <dbReference type="SAM" id="Phobius"/>
    </source>
</evidence>
<dbReference type="Proteomes" id="UP000011082">
    <property type="component" value="Unassembled WGS sequence"/>
</dbReference>
<keyword evidence="1" id="KW-0472">Membrane</keyword>
<evidence type="ECO:0008006" key="5">
    <source>
        <dbReference type="Google" id="ProtNLM"/>
    </source>
</evidence>
<keyword evidence="2" id="KW-0732">Signal</keyword>
<accession>L2GN64</accession>
<keyword evidence="1" id="KW-0812">Transmembrane</keyword>
<name>L2GN64_VITCO</name>
<feature type="chain" id="PRO_5003960136" description="GOLD domain-containing protein" evidence="2">
    <location>
        <begin position="18"/>
        <end position="164"/>
    </location>
</feature>
<evidence type="ECO:0000313" key="3">
    <source>
        <dbReference type="EMBL" id="ELA41747.1"/>
    </source>
</evidence>
<evidence type="ECO:0000313" key="4">
    <source>
        <dbReference type="Proteomes" id="UP000011082"/>
    </source>
</evidence>
<feature type="signal peptide" evidence="2">
    <location>
        <begin position="1"/>
        <end position="17"/>
    </location>
</feature>
<reference evidence="4" key="1">
    <citation type="submission" date="2011-05" db="EMBL/GenBank/DDBJ databases">
        <title>The genome sequence of Vittaforma corneae strain ATCC 50505.</title>
        <authorList>
            <consortium name="The Broad Institute Genome Sequencing Platform"/>
            <person name="Cuomo C."/>
            <person name="Didier E."/>
            <person name="Bowers L."/>
            <person name="Young S.K."/>
            <person name="Zeng Q."/>
            <person name="Gargeya S."/>
            <person name="Fitzgerald M."/>
            <person name="Haas B."/>
            <person name="Abouelleil A."/>
            <person name="Alvarado L."/>
            <person name="Arachchi H.M."/>
            <person name="Berlin A."/>
            <person name="Chapman S.B."/>
            <person name="Gearin G."/>
            <person name="Goldberg J."/>
            <person name="Griggs A."/>
            <person name="Gujja S."/>
            <person name="Hansen M."/>
            <person name="Heiman D."/>
            <person name="Howarth C."/>
            <person name="Larimer J."/>
            <person name="Lui A."/>
            <person name="MacDonald P.J.P."/>
            <person name="McCowen C."/>
            <person name="Montmayeur A."/>
            <person name="Murphy C."/>
            <person name="Neiman D."/>
            <person name="Pearson M."/>
            <person name="Priest M."/>
            <person name="Roberts A."/>
            <person name="Saif S."/>
            <person name="Shea T."/>
            <person name="Sisk P."/>
            <person name="Stolte C."/>
            <person name="Sykes S."/>
            <person name="Wortman J."/>
            <person name="Nusbaum C."/>
            <person name="Birren B."/>
        </authorList>
    </citation>
    <scope>NUCLEOTIDE SEQUENCE [LARGE SCALE GENOMIC DNA]</scope>
    <source>
        <strain evidence="4">ATCC 50505</strain>
    </source>
</reference>
<dbReference type="VEuPathDB" id="MicrosporidiaDB:VICG_01251"/>